<organism evidence="3 4">
    <name type="scientific">Hufsiella ginkgonis</name>
    <dbReference type="NCBI Taxonomy" id="2695274"/>
    <lineage>
        <taxon>Bacteria</taxon>
        <taxon>Pseudomonadati</taxon>
        <taxon>Bacteroidota</taxon>
        <taxon>Sphingobacteriia</taxon>
        <taxon>Sphingobacteriales</taxon>
        <taxon>Sphingobacteriaceae</taxon>
        <taxon>Hufsiella</taxon>
    </lineage>
</organism>
<evidence type="ECO:0000259" key="2">
    <source>
        <dbReference type="PROSITE" id="PS50106"/>
    </source>
</evidence>
<dbReference type="SUPFAM" id="SSF50156">
    <property type="entry name" value="PDZ domain-like"/>
    <property type="match status" value="1"/>
</dbReference>
<name>A0A7K1XZY9_9SPHI</name>
<dbReference type="InterPro" id="IPR029045">
    <property type="entry name" value="ClpP/crotonase-like_dom_sf"/>
</dbReference>
<dbReference type="GO" id="GO:0007165">
    <property type="term" value="P:signal transduction"/>
    <property type="evidence" value="ECO:0007669"/>
    <property type="project" value="TreeGrafter"/>
</dbReference>
<dbReference type="GO" id="GO:0006508">
    <property type="term" value="P:proteolysis"/>
    <property type="evidence" value="ECO:0007669"/>
    <property type="project" value="InterPro"/>
</dbReference>
<feature type="signal peptide" evidence="1">
    <location>
        <begin position="1"/>
        <end position="22"/>
    </location>
</feature>
<dbReference type="RefSeq" id="WP_160907314.1">
    <property type="nucleotide sequence ID" value="NZ_WVHS01000003.1"/>
</dbReference>
<feature type="chain" id="PRO_5029703023" description="PDZ domain-containing protein" evidence="1">
    <location>
        <begin position="23"/>
        <end position="498"/>
    </location>
</feature>
<dbReference type="PROSITE" id="PS51257">
    <property type="entry name" value="PROKAR_LIPOPROTEIN"/>
    <property type="match status" value="1"/>
</dbReference>
<keyword evidence="1" id="KW-0732">Signal</keyword>
<evidence type="ECO:0000313" key="4">
    <source>
        <dbReference type="Proteomes" id="UP000451233"/>
    </source>
</evidence>
<comment type="caution">
    <text evidence="3">The sequence shown here is derived from an EMBL/GenBank/DDBJ whole genome shotgun (WGS) entry which is preliminary data.</text>
</comment>
<keyword evidence="4" id="KW-1185">Reference proteome</keyword>
<gene>
    <name evidence="3" type="ORF">GS398_13425</name>
</gene>
<dbReference type="AlphaFoldDB" id="A0A7K1XZY9"/>
<dbReference type="Gene3D" id="2.30.42.10">
    <property type="match status" value="1"/>
</dbReference>
<reference evidence="3 4" key="1">
    <citation type="submission" date="2019-11" db="EMBL/GenBank/DDBJ databases">
        <title>Pedobacter sp. HMF7056 Genome sequencing and assembly.</title>
        <authorList>
            <person name="Kang H."/>
            <person name="Kim H."/>
            <person name="Joh K."/>
        </authorList>
    </citation>
    <scope>NUCLEOTIDE SEQUENCE [LARGE SCALE GENOMIC DNA]</scope>
    <source>
        <strain evidence="3 4">HMF7056</strain>
    </source>
</reference>
<evidence type="ECO:0000256" key="1">
    <source>
        <dbReference type="SAM" id="SignalP"/>
    </source>
</evidence>
<dbReference type="InterPro" id="IPR036034">
    <property type="entry name" value="PDZ_sf"/>
</dbReference>
<dbReference type="SMART" id="SM00228">
    <property type="entry name" value="PDZ"/>
    <property type="match status" value="1"/>
</dbReference>
<dbReference type="SMART" id="SM00245">
    <property type="entry name" value="TSPc"/>
    <property type="match status" value="1"/>
</dbReference>
<protein>
    <recommendedName>
        <fullName evidence="2">PDZ domain-containing protein</fullName>
    </recommendedName>
</protein>
<dbReference type="PANTHER" id="PTHR32060:SF30">
    <property type="entry name" value="CARBOXY-TERMINAL PROCESSING PROTEASE CTPA"/>
    <property type="match status" value="1"/>
</dbReference>
<dbReference type="InterPro" id="IPR001478">
    <property type="entry name" value="PDZ"/>
</dbReference>
<dbReference type="GO" id="GO:0008236">
    <property type="term" value="F:serine-type peptidase activity"/>
    <property type="evidence" value="ECO:0007669"/>
    <property type="project" value="InterPro"/>
</dbReference>
<dbReference type="PANTHER" id="PTHR32060">
    <property type="entry name" value="TAIL-SPECIFIC PROTEASE"/>
    <property type="match status" value="1"/>
</dbReference>
<evidence type="ECO:0000313" key="3">
    <source>
        <dbReference type="EMBL" id="MXV16309.1"/>
    </source>
</evidence>
<proteinExistence type="predicted"/>
<dbReference type="PROSITE" id="PS50106">
    <property type="entry name" value="PDZ"/>
    <property type="match status" value="1"/>
</dbReference>
<dbReference type="EMBL" id="WVHS01000003">
    <property type="protein sequence ID" value="MXV16309.1"/>
    <property type="molecule type" value="Genomic_DNA"/>
</dbReference>
<sequence>MMKSFTCLKLAMWCLLVTSLVATSCKKDKKNKVDPAQREALTKDSIYLYAQQTYLWNTALPTYEAFNPRKYTSNDAELLAITRLTLNPATGKNYEYDEDYPDEPKYSFIDDGTLASAIGGTAGDYGFSVFFNSTSDLRVKYVYPNSPAAALGLKRGYQIIKLNGSTDLTTTTNASINFIVNAIFGSAASVTMTVKKPDNSTQDVVVTRGSYTINPILFTNVYTEGGKKIGYIVFNSFTLNVNQQLIAVFADFASKGVTELIIDLRYNGGGAVDTSELLANLIVPASANNTAMYSLHFNQLMQSGNATILKNQKYYDNGVLTSAFDESYAASDLTRRFAKIGSLNVNRCYFIVTGGTASASELLINNLKPLMDVQLIGNKTYGKPVGFFAITIDKLDLYIPQFESKNSLGQGGYYDGIAVNKEDNDDLTKEFGDTSEKLLAYALTYARKGTFAATNSGENSVSSSKSTGVFTVAEAARITKKLDRNEFKGMVIRNLKVK</sequence>
<dbReference type="Pfam" id="PF03572">
    <property type="entry name" value="Peptidase_S41"/>
    <property type="match status" value="1"/>
</dbReference>
<dbReference type="GO" id="GO:0030288">
    <property type="term" value="C:outer membrane-bounded periplasmic space"/>
    <property type="evidence" value="ECO:0007669"/>
    <property type="project" value="TreeGrafter"/>
</dbReference>
<dbReference type="CDD" id="cd07561">
    <property type="entry name" value="Peptidase_S41_CPP_like"/>
    <property type="match status" value="1"/>
</dbReference>
<dbReference type="Proteomes" id="UP000451233">
    <property type="component" value="Unassembled WGS sequence"/>
</dbReference>
<dbReference type="SUPFAM" id="SSF52096">
    <property type="entry name" value="ClpP/crotonase"/>
    <property type="match status" value="1"/>
</dbReference>
<dbReference type="Gene3D" id="3.90.226.10">
    <property type="entry name" value="2-enoyl-CoA Hydratase, Chain A, domain 1"/>
    <property type="match status" value="1"/>
</dbReference>
<feature type="domain" description="PDZ" evidence="2">
    <location>
        <begin position="114"/>
        <end position="198"/>
    </location>
</feature>
<dbReference type="Gene3D" id="3.30.750.170">
    <property type="match status" value="1"/>
</dbReference>
<dbReference type="GO" id="GO:0004175">
    <property type="term" value="F:endopeptidase activity"/>
    <property type="evidence" value="ECO:0007669"/>
    <property type="project" value="TreeGrafter"/>
</dbReference>
<dbReference type="InterPro" id="IPR005151">
    <property type="entry name" value="Tail-specific_protease"/>
</dbReference>
<accession>A0A7K1XZY9</accession>